<evidence type="ECO:0000313" key="12">
    <source>
        <dbReference type="EMBL" id="PIA52414.1"/>
    </source>
</evidence>
<name>A0A2G5E9I7_AQUCA</name>
<evidence type="ECO:0000256" key="4">
    <source>
        <dbReference type="ARBA" id="ARBA00022692"/>
    </source>
</evidence>
<feature type="transmembrane region" description="Helical" evidence="11">
    <location>
        <begin position="78"/>
        <end position="101"/>
    </location>
</feature>
<dbReference type="GO" id="GO:0044550">
    <property type="term" value="P:secondary metabolite biosynthetic process"/>
    <property type="evidence" value="ECO:0007669"/>
    <property type="project" value="UniProtKB-ARBA"/>
</dbReference>
<dbReference type="InterPro" id="IPR036396">
    <property type="entry name" value="Cyt_P450_sf"/>
</dbReference>
<keyword evidence="9 11" id="KW-0472">Membrane</keyword>
<organism evidence="12 13">
    <name type="scientific">Aquilegia coerulea</name>
    <name type="common">Rocky mountain columbine</name>
    <dbReference type="NCBI Taxonomy" id="218851"/>
    <lineage>
        <taxon>Eukaryota</taxon>
        <taxon>Viridiplantae</taxon>
        <taxon>Streptophyta</taxon>
        <taxon>Embryophyta</taxon>
        <taxon>Tracheophyta</taxon>
        <taxon>Spermatophyta</taxon>
        <taxon>Magnoliopsida</taxon>
        <taxon>Ranunculales</taxon>
        <taxon>Ranunculaceae</taxon>
        <taxon>Thalictroideae</taxon>
        <taxon>Aquilegia</taxon>
    </lineage>
</organism>
<keyword evidence="13" id="KW-1185">Reference proteome</keyword>
<dbReference type="CDD" id="cd20654">
    <property type="entry name" value="CYP82"/>
    <property type="match status" value="1"/>
</dbReference>
<dbReference type="GO" id="GO:0004497">
    <property type="term" value="F:monooxygenase activity"/>
    <property type="evidence" value="ECO:0007669"/>
    <property type="project" value="InterPro"/>
</dbReference>
<dbReference type="GO" id="GO:0020037">
    <property type="term" value="F:heme binding"/>
    <property type="evidence" value="ECO:0007669"/>
    <property type="project" value="InterPro"/>
</dbReference>
<evidence type="ECO:0000256" key="8">
    <source>
        <dbReference type="ARBA" id="ARBA00023004"/>
    </source>
</evidence>
<evidence type="ECO:0000256" key="1">
    <source>
        <dbReference type="ARBA" id="ARBA00001971"/>
    </source>
</evidence>
<evidence type="ECO:0000256" key="9">
    <source>
        <dbReference type="ARBA" id="ARBA00023136"/>
    </source>
</evidence>
<feature type="transmembrane region" description="Helical" evidence="11">
    <location>
        <begin position="253"/>
        <end position="271"/>
    </location>
</feature>
<dbReference type="InterPro" id="IPR002401">
    <property type="entry name" value="Cyt_P450_E_grp-I"/>
</dbReference>
<evidence type="ECO:0008006" key="14">
    <source>
        <dbReference type="Google" id="ProtNLM"/>
    </source>
</evidence>
<proteinExistence type="predicted"/>
<evidence type="ECO:0000256" key="3">
    <source>
        <dbReference type="ARBA" id="ARBA00022617"/>
    </source>
</evidence>
<dbReference type="GO" id="GO:0016020">
    <property type="term" value="C:membrane"/>
    <property type="evidence" value="ECO:0007669"/>
    <property type="project" value="UniProtKB-SubCell"/>
</dbReference>
<keyword evidence="6 11" id="KW-1133">Transmembrane helix</keyword>
<dbReference type="InterPro" id="IPR017972">
    <property type="entry name" value="Cyt_P450_CS"/>
</dbReference>
<keyword evidence="7" id="KW-0560">Oxidoreductase</keyword>
<keyword evidence="8 10" id="KW-0408">Iron</keyword>
<keyword evidence="4 11" id="KW-0812">Transmembrane</keyword>
<dbReference type="InParanoid" id="A0A2G5E9I7"/>
<dbReference type="PANTHER" id="PTHR47947">
    <property type="entry name" value="CYTOCHROME P450 82C3-RELATED"/>
    <property type="match status" value="1"/>
</dbReference>
<dbReference type="Gene3D" id="1.10.630.10">
    <property type="entry name" value="Cytochrome P450"/>
    <property type="match status" value="1"/>
</dbReference>
<evidence type="ECO:0000256" key="11">
    <source>
        <dbReference type="SAM" id="Phobius"/>
    </source>
</evidence>
<keyword evidence="3 10" id="KW-0349">Heme</keyword>
<sequence length="1044" mass="118036">MEAHAGFLLHLWNLIAFIPFFLLLLILGIVKAIVIGPVVLIVITVGVSAVIIGLWPMHVIRTCYCIVKSKKFGTVMKGFLFIILPIPLLLWLPIGIIGSLFTGLGYGFFWPLMATFEAIGEGVPNKFIRCFKDGTWSSILGGCTIVRDFADVSFHSYFSVMDVWLESKTETPTEIKISQIPGCTLAGILGLFVDVPIIIMIVIYKAPFMLFKGWHRLVRDLIGRSGPFLETVCVPFAGLSILLWPIVVALASLAGIGSSFFLGLYAAVVAYQENSTKRGLLYIIAILSLFDEYTNDFLYLQEGSCFPRPRYREVVDYSVTRPTKRAPGQSEAVRTKQPPVRMPSKQMQALKAVVIWNNFFQACEYTGRELLGAGAIGMKDLEAWQYSKSDIVNIGIPAYTFFMCFLRSIKSGSTGFLMRDNIELTDVNRPEGRVFDWLFEPMSIMKEQIKSLHLTETEELYLYKLSLYCGNRDRVDAWNNGGVPPVDEIRRAQLHAISRRLRGFSAMLSRLPTFRRRFQEVVKALAQEAKQRNNLMDVVRVLQSMELLNPVYLTTIFSGVFVLIYFLYIMIRSRRTNAKIRTAPEPAGAWPLIGHLPMLSEPGLPHIVLGDWADKYGPAFTIRFGMHKALVVSSWEVAKECFTTNDKALASRPTSVAIKIMACNGALFGFAPYGKYWREARKIAILELLSNHRLELLKHVRISEVSTSIKELYQVWQESCNSETGSALVEMKPWFGDLTLNVVVRMVAGKRYFGSSVKLDNGEGKRLQKVVHDFFHLVGLFVVSDAVPFLGAWFDFKGYEKAMKRTAKELDNIMEGWLQEHRRNKLEHGTNVEQDFMYVLLSILDENDKFYGYEADLVNKAICVNMIFGGVDTTTVTLTWALSLLLNNRDILQKAQHEIDSIVGKDRLVDESDITKLVYLQAIVKETLRLYPAAPLSAQHLAMEDCTVSGYHVRAGTWLFTNIYKIQRDPRVWSSPSEFQPERFLTTQANVDFRGKHFEFVPFGSGRRSCPGMSFALQVVYLTLARLLQGFDFETPLNATCGHD</sequence>
<dbReference type="SUPFAM" id="SSF48264">
    <property type="entry name" value="Cytochrome P450"/>
    <property type="match status" value="1"/>
</dbReference>
<dbReference type="GO" id="GO:0016705">
    <property type="term" value="F:oxidoreductase activity, acting on paired donors, with incorporation or reduction of molecular oxygen"/>
    <property type="evidence" value="ECO:0007669"/>
    <property type="project" value="InterPro"/>
</dbReference>
<reference evidence="12 13" key="1">
    <citation type="submission" date="2017-09" db="EMBL/GenBank/DDBJ databases">
        <title>WGS assembly of Aquilegia coerulea Goldsmith.</title>
        <authorList>
            <person name="Hodges S."/>
            <person name="Kramer E."/>
            <person name="Nordborg M."/>
            <person name="Tomkins J."/>
            <person name="Borevitz J."/>
            <person name="Derieg N."/>
            <person name="Yan J."/>
            <person name="Mihaltcheva S."/>
            <person name="Hayes R.D."/>
            <person name="Rokhsar D."/>
        </authorList>
    </citation>
    <scope>NUCLEOTIDE SEQUENCE [LARGE SCALE GENOMIC DNA]</scope>
    <source>
        <strain evidence="13">cv. Goldsmith</strain>
    </source>
</reference>
<comment type="cofactor">
    <cofactor evidence="1 10">
        <name>heme</name>
        <dbReference type="ChEBI" id="CHEBI:30413"/>
    </cofactor>
</comment>
<feature type="transmembrane region" description="Helical" evidence="11">
    <location>
        <begin position="551"/>
        <end position="571"/>
    </location>
</feature>
<dbReference type="PROSITE" id="PS00086">
    <property type="entry name" value="CYTOCHROME_P450"/>
    <property type="match status" value="1"/>
</dbReference>
<evidence type="ECO:0000256" key="10">
    <source>
        <dbReference type="PIRSR" id="PIRSR602401-1"/>
    </source>
</evidence>
<evidence type="ECO:0000256" key="6">
    <source>
        <dbReference type="ARBA" id="ARBA00022989"/>
    </source>
</evidence>
<evidence type="ECO:0000313" key="13">
    <source>
        <dbReference type="Proteomes" id="UP000230069"/>
    </source>
</evidence>
<feature type="transmembrane region" description="Helical" evidence="11">
    <location>
        <begin position="774"/>
        <end position="794"/>
    </location>
</feature>
<dbReference type="Proteomes" id="UP000230069">
    <property type="component" value="Unassembled WGS sequence"/>
</dbReference>
<dbReference type="OrthoDB" id="1932537at2759"/>
<comment type="subcellular location">
    <subcellularLocation>
        <location evidence="2">Membrane</location>
    </subcellularLocation>
</comment>
<evidence type="ECO:0000256" key="7">
    <source>
        <dbReference type="ARBA" id="ARBA00023002"/>
    </source>
</evidence>
<keyword evidence="5 10" id="KW-0479">Metal-binding</keyword>
<dbReference type="InterPro" id="IPR001128">
    <property type="entry name" value="Cyt_P450"/>
</dbReference>
<feature type="transmembrane region" description="Helical" evidence="11">
    <location>
        <begin position="7"/>
        <end position="27"/>
    </location>
</feature>
<dbReference type="PANTHER" id="PTHR47947:SF26">
    <property type="entry name" value="CYTOCHROME P450"/>
    <property type="match status" value="1"/>
</dbReference>
<accession>A0A2G5E9I7</accession>
<dbReference type="InterPro" id="IPR050651">
    <property type="entry name" value="Plant_Cytochrome_P450_Monoox"/>
</dbReference>
<dbReference type="GO" id="GO:0005506">
    <property type="term" value="F:iron ion binding"/>
    <property type="evidence" value="ECO:0007669"/>
    <property type="project" value="InterPro"/>
</dbReference>
<feature type="transmembrane region" description="Helical" evidence="11">
    <location>
        <begin position="33"/>
        <end position="57"/>
    </location>
</feature>
<feature type="transmembrane region" description="Helical" evidence="11">
    <location>
        <begin position="185"/>
        <end position="206"/>
    </location>
</feature>
<dbReference type="EMBL" id="KZ305027">
    <property type="protein sequence ID" value="PIA52414.1"/>
    <property type="molecule type" value="Genomic_DNA"/>
</dbReference>
<evidence type="ECO:0000256" key="2">
    <source>
        <dbReference type="ARBA" id="ARBA00004370"/>
    </source>
</evidence>
<evidence type="ECO:0000256" key="5">
    <source>
        <dbReference type="ARBA" id="ARBA00022723"/>
    </source>
</evidence>
<protein>
    <recommendedName>
        <fullName evidence="14">Cytochrome P450</fullName>
    </recommendedName>
</protein>
<feature type="binding site" description="axial binding residue" evidence="10">
    <location>
        <position position="1010"/>
    </location>
    <ligand>
        <name>heme</name>
        <dbReference type="ChEBI" id="CHEBI:30413"/>
    </ligand>
    <ligandPart>
        <name>Fe</name>
        <dbReference type="ChEBI" id="CHEBI:18248"/>
    </ligandPart>
</feature>
<gene>
    <name evidence="12" type="ORF">AQUCO_01000348v1</name>
</gene>
<dbReference type="FunFam" id="1.10.630.10:FF:000026">
    <property type="entry name" value="Cytochrome P450 82C4"/>
    <property type="match status" value="1"/>
</dbReference>
<dbReference type="Pfam" id="PF00067">
    <property type="entry name" value="p450"/>
    <property type="match status" value="1"/>
</dbReference>
<dbReference type="PRINTS" id="PR00463">
    <property type="entry name" value="EP450I"/>
</dbReference>
<dbReference type="PRINTS" id="PR00385">
    <property type="entry name" value="P450"/>
</dbReference>
<dbReference type="AlphaFoldDB" id="A0A2G5E9I7"/>